<dbReference type="Gene3D" id="1.10.10.60">
    <property type="entry name" value="Homeodomain-like"/>
    <property type="match status" value="1"/>
</dbReference>
<dbReference type="RefSeq" id="WP_071419730.1">
    <property type="nucleotide sequence ID" value="NZ_MLLI01000074.1"/>
</dbReference>
<evidence type="ECO:0000313" key="9">
    <source>
        <dbReference type="Proteomes" id="UP000181728"/>
    </source>
</evidence>
<comment type="similarity">
    <text evidence="1">Belongs to the site-specific recombinase resolvase family.</text>
</comment>
<sequence length="200" mass="23043">MKIAYARVSSQEQNLARKIARLKAIPVDRIFAEKQSGKNFSERNKLKNLLFSLKKGDIVYVTSLDRLGRNANDLTKLIQLIREKGATFQSLDLPDFSAIPDPNLRNMLNDILLTVFKFQAQSERERIHERQRQGIEIAKTKGIYKGRPVLYSALTNNIHRRSIYLAIKKDLKKGESAIRLAKKYGVSHSTVYRIKHELHL</sequence>
<dbReference type="EMBL" id="MLOK01000029">
    <property type="protein sequence ID" value="OIM21609.1"/>
    <property type="molecule type" value="Genomic_DNA"/>
</dbReference>
<evidence type="ECO:0000256" key="2">
    <source>
        <dbReference type="ARBA" id="ARBA00022908"/>
    </source>
</evidence>
<dbReference type="InterPro" id="IPR006118">
    <property type="entry name" value="Recombinase_CS"/>
</dbReference>
<dbReference type="GO" id="GO:0000150">
    <property type="term" value="F:DNA strand exchange activity"/>
    <property type="evidence" value="ECO:0007669"/>
    <property type="project" value="InterPro"/>
</dbReference>
<evidence type="ECO:0000259" key="7">
    <source>
        <dbReference type="PROSITE" id="PS51736"/>
    </source>
</evidence>
<evidence type="ECO:0000313" key="8">
    <source>
        <dbReference type="EMBL" id="OIM21609.1"/>
    </source>
</evidence>
<dbReference type="GO" id="GO:0015074">
    <property type="term" value="P:DNA integration"/>
    <property type="evidence" value="ECO:0007669"/>
    <property type="project" value="UniProtKB-KW"/>
</dbReference>
<dbReference type="GO" id="GO:0003677">
    <property type="term" value="F:DNA binding"/>
    <property type="evidence" value="ECO:0007669"/>
    <property type="project" value="UniProtKB-KW"/>
</dbReference>
<accession>A0A6N4A710</accession>
<proteinExistence type="inferred from homology"/>
<protein>
    <submittedName>
        <fullName evidence="8">DNA invertase Pin</fullName>
    </submittedName>
</protein>
<keyword evidence="4" id="KW-0233">DNA recombination</keyword>
<dbReference type="PANTHER" id="PTHR30461:SF26">
    <property type="entry name" value="RESOLVASE HOMOLOG YNEB"/>
    <property type="match status" value="1"/>
</dbReference>
<dbReference type="Gene3D" id="3.40.50.1390">
    <property type="entry name" value="Resolvase, N-terminal catalytic domain"/>
    <property type="match status" value="1"/>
</dbReference>
<evidence type="ECO:0000256" key="1">
    <source>
        <dbReference type="ARBA" id="ARBA00009913"/>
    </source>
</evidence>
<comment type="caution">
    <text evidence="8">The sequence shown here is derived from an EMBL/GenBank/DDBJ whole genome shotgun (WGS) entry which is preliminary data.</text>
</comment>
<reference evidence="8 9" key="1">
    <citation type="journal article" date="2016" name="BMC Genomics">
        <title>Consensus pan-genome assembly of the specialised wine bacterium Oenococcus oeni.</title>
        <authorList>
            <person name="Sternes P.R."/>
            <person name="Borneman A.R."/>
        </authorList>
    </citation>
    <scope>NUCLEOTIDE SEQUENCE [LARGE SCALE GENOMIC DNA]</scope>
    <source>
        <strain evidence="8 9">AWRIB661</strain>
    </source>
</reference>
<evidence type="ECO:0000256" key="6">
    <source>
        <dbReference type="PROSITE-ProRule" id="PRU10137"/>
    </source>
</evidence>
<evidence type="ECO:0000256" key="5">
    <source>
        <dbReference type="PIRSR" id="PIRSR606118-50"/>
    </source>
</evidence>
<dbReference type="InterPro" id="IPR036162">
    <property type="entry name" value="Resolvase-like_N_sf"/>
</dbReference>
<dbReference type="Pfam" id="PF00239">
    <property type="entry name" value="Resolvase"/>
    <property type="match status" value="1"/>
</dbReference>
<feature type="domain" description="Resolvase/invertase-type recombinase catalytic" evidence="7">
    <location>
        <begin position="1"/>
        <end position="142"/>
    </location>
</feature>
<dbReference type="Proteomes" id="UP000181728">
    <property type="component" value="Unassembled WGS sequence"/>
</dbReference>
<evidence type="ECO:0000256" key="3">
    <source>
        <dbReference type="ARBA" id="ARBA00023125"/>
    </source>
</evidence>
<keyword evidence="2" id="KW-0229">DNA integration</keyword>
<gene>
    <name evidence="8" type="ORF">ATX59_03265</name>
</gene>
<dbReference type="SMART" id="SM00857">
    <property type="entry name" value="Resolvase"/>
    <property type="match status" value="1"/>
</dbReference>
<keyword evidence="3" id="KW-0238">DNA-binding</keyword>
<dbReference type="AlphaFoldDB" id="A0A6N4A710"/>
<organism evidence="8 9">
    <name type="scientific">Oenococcus oeni</name>
    <name type="common">Leuconostoc oenos</name>
    <dbReference type="NCBI Taxonomy" id="1247"/>
    <lineage>
        <taxon>Bacteria</taxon>
        <taxon>Bacillati</taxon>
        <taxon>Bacillota</taxon>
        <taxon>Bacilli</taxon>
        <taxon>Lactobacillales</taxon>
        <taxon>Lactobacillaceae</taxon>
        <taxon>Oenococcus</taxon>
    </lineage>
</organism>
<dbReference type="CDD" id="cd03768">
    <property type="entry name" value="SR_ResInv"/>
    <property type="match status" value="1"/>
</dbReference>
<dbReference type="InterPro" id="IPR050639">
    <property type="entry name" value="SSR_resolvase"/>
</dbReference>
<dbReference type="PROSITE" id="PS00397">
    <property type="entry name" value="RECOMBINASES_1"/>
    <property type="match status" value="1"/>
</dbReference>
<dbReference type="PANTHER" id="PTHR30461">
    <property type="entry name" value="DNA-INVERTASE FROM LAMBDOID PROPHAGE"/>
    <property type="match status" value="1"/>
</dbReference>
<evidence type="ECO:0000256" key="4">
    <source>
        <dbReference type="ARBA" id="ARBA00023172"/>
    </source>
</evidence>
<dbReference type="SUPFAM" id="SSF53041">
    <property type="entry name" value="Resolvase-like"/>
    <property type="match status" value="1"/>
</dbReference>
<dbReference type="PROSITE" id="PS51736">
    <property type="entry name" value="RECOMBINASES_3"/>
    <property type="match status" value="1"/>
</dbReference>
<feature type="active site" description="O-(5'-phospho-DNA)-serine intermediate" evidence="5 6">
    <location>
        <position position="9"/>
    </location>
</feature>
<name>A0A6N4A710_OENOE</name>
<dbReference type="InterPro" id="IPR006119">
    <property type="entry name" value="Resolv_N"/>
</dbReference>